<reference evidence="2" key="1">
    <citation type="submission" date="2022-11" db="UniProtKB">
        <authorList>
            <consortium name="WormBaseParasite"/>
        </authorList>
    </citation>
    <scope>IDENTIFICATION</scope>
</reference>
<proteinExistence type="predicted"/>
<protein>
    <submittedName>
        <fullName evidence="2">Uncharacterized protein</fullName>
    </submittedName>
</protein>
<evidence type="ECO:0000313" key="2">
    <source>
        <dbReference type="WBParaSite" id="PS1159_v2.g16359.t1"/>
    </source>
</evidence>
<dbReference type="Proteomes" id="UP000887580">
    <property type="component" value="Unplaced"/>
</dbReference>
<organism evidence="1 2">
    <name type="scientific">Panagrolaimus sp. PS1159</name>
    <dbReference type="NCBI Taxonomy" id="55785"/>
    <lineage>
        <taxon>Eukaryota</taxon>
        <taxon>Metazoa</taxon>
        <taxon>Ecdysozoa</taxon>
        <taxon>Nematoda</taxon>
        <taxon>Chromadorea</taxon>
        <taxon>Rhabditida</taxon>
        <taxon>Tylenchina</taxon>
        <taxon>Panagrolaimomorpha</taxon>
        <taxon>Panagrolaimoidea</taxon>
        <taxon>Panagrolaimidae</taxon>
        <taxon>Panagrolaimus</taxon>
    </lineage>
</organism>
<accession>A0AC35FDE0</accession>
<dbReference type="WBParaSite" id="PS1159_v2.g16359.t1">
    <property type="protein sequence ID" value="PS1159_v2.g16359.t1"/>
    <property type="gene ID" value="PS1159_v2.g16359"/>
</dbReference>
<evidence type="ECO:0000313" key="1">
    <source>
        <dbReference type="Proteomes" id="UP000887580"/>
    </source>
</evidence>
<name>A0AC35FDE0_9BILA</name>
<sequence>MRFDRRTKGRRRDEESVADESTPLMETRSTIEDDAYLIPHPSRASLNSYSSCSTML</sequence>